<dbReference type="GO" id="GO:0006260">
    <property type="term" value="P:DNA replication"/>
    <property type="evidence" value="ECO:0007669"/>
    <property type="project" value="UniProtKB-KW"/>
</dbReference>
<feature type="active site" description="For DNA cleavage activity" evidence="20">
    <location>
        <position position="105"/>
    </location>
</feature>
<accession>A0A0F7YC10</accession>
<comment type="domain">
    <text evidence="22">There are 3 rolling circle replication (RCR) motifs. RCR-2 is probably involved in metal coordination. RCR-3 is required for phosphodiester bond cleavage for initiation of RCR.</text>
</comment>
<keyword evidence="17 22" id="KW-0238">DNA-binding</keyword>
<dbReference type="Pfam" id="PF00799">
    <property type="entry name" value="Gemini_AL1"/>
    <property type="match status" value="1"/>
</dbReference>
<dbReference type="SUPFAM" id="SSF55464">
    <property type="entry name" value="Origin of replication-binding domain, RBD-like"/>
    <property type="match status" value="1"/>
</dbReference>
<dbReference type="PRINTS" id="PR00228">
    <property type="entry name" value="GEMCOATCLVL1"/>
</dbReference>
<evidence type="ECO:0000256" key="2">
    <source>
        <dbReference type="ARBA" id="ARBA00006240"/>
    </source>
</evidence>
<comment type="subunit">
    <text evidence="22">Homooligomer.</text>
</comment>
<dbReference type="GO" id="GO:0005198">
    <property type="term" value="F:structural molecule activity"/>
    <property type="evidence" value="ECO:0007669"/>
    <property type="project" value="InterPro"/>
</dbReference>
<dbReference type="GO" id="GO:0005524">
    <property type="term" value="F:ATP binding"/>
    <property type="evidence" value="ECO:0007669"/>
    <property type="project" value="UniProtKB-KW"/>
</dbReference>
<evidence type="ECO:0000256" key="15">
    <source>
        <dbReference type="ARBA" id="ARBA00022840"/>
    </source>
</evidence>
<gene>
    <name evidence="24" type="primary">Rep</name>
</gene>
<dbReference type="PROSITE" id="PS52020">
    <property type="entry name" value="CRESS_DNA_REP"/>
    <property type="match status" value="1"/>
</dbReference>
<evidence type="ECO:0000256" key="8">
    <source>
        <dbReference type="ARBA" id="ARBA00022705"/>
    </source>
</evidence>
<evidence type="ECO:0000256" key="9">
    <source>
        <dbReference type="ARBA" id="ARBA00022722"/>
    </source>
</evidence>
<evidence type="ECO:0000256" key="11">
    <source>
        <dbReference type="ARBA" id="ARBA00022741"/>
    </source>
</evidence>
<dbReference type="InterPro" id="IPR022692">
    <property type="entry name" value="Gemini_AL1_REP_central"/>
</dbReference>
<dbReference type="GO" id="GO:0042025">
    <property type="term" value="C:host cell nucleus"/>
    <property type="evidence" value="ECO:0007669"/>
    <property type="project" value="UniProtKB-SubCell"/>
</dbReference>
<evidence type="ECO:0000256" key="6">
    <source>
        <dbReference type="ARBA" id="ARBA00022679"/>
    </source>
</evidence>
<comment type="cofactor">
    <cofactor evidence="21">
        <name>Mg(2+)</name>
        <dbReference type="ChEBI" id="CHEBI:18420"/>
    </cofactor>
    <cofactor evidence="21">
        <name>Mn(2+)</name>
        <dbReference type="ChEBI" id="CHEBI:29035"/>
    </cofactor>
    <text evidence="21">Divalent metal cations, possibly Mg(2+) or Mn(2+).</text>
</comment>
<feature type="binding site" evidence="21">
    <location>
        <position position="61"/>
    </location>
    <ligand>
        <name>a divalent metal cation</name>
        <dbReference type="ChEBI" id="CHEBI:60240"/>
    </ligand>
</feature>
<evidence type="ECO:0000259" key="23">
    <source>
        <dbReference type="PROSITE" id="PS52020"/>
    </source>
</evidence>
<dbReference type="Gene3D" id="3.40.1310.20">
    <property type="match status" value="1"/>
</dbReference>
<feature type="binding site" evidence="21">
    <location>
        <position position="59"/>
    </location>
    <ligand>
        <name>a divalent metal cation</name>
        <dbReference type="ChEBI" id="CHEBI:60240"/>
    </ligand>
</feature>
<evidence type="ECO:0000256" key="4">
    <source>
        <dbReference type="ARBA" id="ARBA00022562"/>
    </source>
</evidence>
<organism evidence="24">
    <name type="scientific">Pepper golden mosaic virus</name>
    <dbReference type="NCBI Taxonomy" id="223301"/>
    <lineage>
        <taxon>Viruses</taxon>
        <taxon>Monodnaviria</taxon>
        <taxon>Shotokuvirae</taxon>
        <taxon>Cressdnaviricota</taxon>
        <taxon>Repensiviricetes</taxon>
        <taxon>Geplafuvirales</taxon>
        <taxon>Geminiviridae</taxon>
        <taxon>Begomovirus</taxon>
        <taxon>Begomovirus capsicummusivi</taxon>
    </lineage>
</organism>
<keyword evidence="13 22" id="KW-0378">Hydrolase</keyword>
<name>A0A0F7YC10_9GEMI</name>
<sequence length="349" mass="39386">MPLPPKSFRLQCKNIFLTYPQCDIPKDEALEMLRNLKWAVVKPIYLRVSREEHSDGFPHLHCLIQLTGKCNIKDARFFDITHPRRSAQFHPNVQAAKDANAVKNYITKDGDYCESGQYKVSGGSKANKDDVYHNAVNAASAGEALDIIKAGDPKTFIVSYHNIKANIERLFTTPPMPWTPPYPLSSFNNVPEDMQHWVAEYFGRSSAARPERPISIVIEGDSRSGKTMWARALGPHNYLSGHLDFNAKVYSNDVEYNVIDDITPQYLKMKHWKELIGAQKDWQSNCKYGKPVQIKGGIPSIVLCNPGEGSSYIAFLNKEENASLRAWTLKNAQFVILHAPLYKSTAQDS</sequence>
<comment type="function">
    <text evidence="19 22">Essential for the replication of viral ssDNA. The closed circular ssDNA genome is first converted to a superhelical dsDNA. Rep binds a specific region at the genome origin of replication. It introduces an endonucleolytic nick within the conserved sequence 5'-TAATATTAC-3' in the intergenic region of the genome present in all geminiviruses, thereby initiating the rolling circle replication (RCR). Following cleavage, binds covalently to the 5'-phosphate of DNA as a tyrosyl ester. The cleavage gives rise to a free 3'-OH that serves as a primer for the cellular DNA polymerase. The polymerase synthesizes the (+) strand DNA by rolling circle mechanism. After one round of replication, a Rep-catalyzed nucleotidyl transfer reaction releases a circular single-stranded virus genome, thereby terminating the replication. Displays origin-specific DNA cleavage, nucleotidyl transferase, ATPase and helicase activities.</text>
</comment>
<evidence type="ECO:0000256" key="13">
    <source>
        <dbReference type="ARBA" id="ARBA00022801"/>
    </source>
</evidence>
<keyword evidence="18 22" id="KW-0511">Multifunctional enzyme</keyword>
<proteinExistence type="inferred from homology"/>
<feature type="binding site" evidence="21">
    <location>
        <position position="51"/>
    </location>
    <ligand>
        <name>a divalent metal cation</name>
        <dbReference type="ChEBI" id="CHEBI:60240"/>
    </ligand>
</feature>
<evidence type="ECO:0000256" key="21">
    <source>
        <dbReference type="PIRSR" id="PIRSR601191-2"/>
    </source>
</evidence>
<comment type="cofactor">
    <cofactor evidence="22">
        <name>Mn(2+)</name>
        <dbReference type="ChEBI" id="CHEBI:29035"/>
    </cofactor>
</comment>
<keyword evidence="5" id="KW-0945">Host-virus interaction</keyword>
<keyword evidence="9 22" id="KW-0540">Nuclease</keyword>
<feature type="domain" description="CRESS-DNA virus Rep endonuclease" evidence="23">
    <location>
        <begin position="9"/>
        <end position="118"/>
    </location>
</feature>
<keyword evidence="6 22" id="KW-0808">Transferase</keyword>
<dbReference type="PRINTS" id="PR00227">
    <property type="entry name" value="GEMCOATAL1"/>
</dbReference>
<evidence type="ECO:0000256" key="17">
    <source>
        <dbReference type="ARBA" id="ARBA00023125"/>
    </source>
</evidence>
<evidence type="ECO:0000256" key="10">
    <source>
        <dbReference type="ARBA" id="ARBA00022723"/>
    </source>
</evidence>
<dbReference type="InterPro" id="IPR049912">
    <property type="entry name" value="CRESS_DNA_REP"/>
</dbReference>
<keyword evidence="10 21" id="KW-0479">Metal-binding</keyword>
<evidence type="ECO:0000256" key="16">
    <source>
        <dbReference type="ARBA" id="ARBA00023124"/>
    </source>
</evidence>
<evidence type="ECO:0000256" key="12">
    <source>
        <dbReference type="ARBA" id="ARBA00022759"/>
    </source>
</evidence>
<protein>
    <recommendedName>
        <fullName evidence="3 22">Replication-associated protein</fullName>
        <shortName evidence="22">Rep</shortName>
        <ecNumber evidence="22">3.1.21.-</ecNumber>
    </recommendedName>
</protein>
<evidence type="ECO:0000256" key="3">
    <source>
        <dbReference type="ARBA" id="ARBA00014531"/>
    </source>
</evidence>
<dbReference type="InterPro" id="IPR001191">
    <property type="entry name" value="Gemini_AL1_REP"/>
</dbReference>
<reference evidence="24" key="1">
    <citation type="submission" date="2015-04" db="EMBL/GenBank/DDBJ databases">
        <title>The effect of ecosystem biodiversity on virus genetic diversity depends on virus species: a study of chiltepin-infecting begomoviruses in Mexico.</title>
        <authorList>
            <person name="Rodelo-Urrego M."/>
            <person name="Garcia-Arenal F."/>
            <person name="Pagan I."/>
        </authorList>
    </citation>
    <scope>NUCLEOTIDE SEQUENCE</scope>
    <source>
        <strain evidence="24">BER129W2009</strain>
    </source>
</reference>
<dbReference type="EC" id="3.1.21.-" evidence="22"/>
<dbReference type="GO" id="GO:0016779">
    <property type="term" value="F:nucleotidyltransferase activity"/>
    <property type="evidence" value="ECO:0007669"/>
    <property type="project" value="UniProtKB-KW"/>
</dbReference>
<dbReference type="InterPro" id="IPR001301">
    <property type="entry name" value="Gemini_AL1_CLV"/>
</dbReference>
<keyword evidence="7 22" id="KW-0548">Nucleotidyltransferase</keyword>
<evidence type="ECO:0000256" key="14">
    <source>
        <dbReference type="ARBA" id="ARBA00022806"/>
    </source>
</evidence>
<comment type="subcellular location">
    <subcellularLocation>
        <location evidence="1 22">Host nucleus</location>
    </subcellularLocation>
</comment>
<evidence type="ECO:0000256" key="20">
    <source>
        <dbReference type="PIRSR" id="PIRSR601191-1"/>
    </source>
</evidence>
<keyword evidence="8" id="KW-0235">DNA replication</keyword>
<evidence type="ECO:0000256" key="22">
    <source>
        <dbReference type="RuleBase" id="RU361249"/>
    </source>
</evidence>
<evidence type="ECO:0000256" key="5">
    <source>
        <dbReference type="ARBA" id="ARBA00022581"/>
    </source>
</evidence>
<keyword evidence="12 22" id="KW-0255">Endonuclease</keyword>
<keyword evidence="15 22" id="KW-0067">ATP-binding</keyword>
<keyword evidence="14 22" id="KW-0347">Helicase</keyword>
<keyword evidence="4 22" id="KW-1048">Host nucleus</keyword>
<evidence type="ECO:0000256" key="7">
    <source>
        <dbReference type="ARBA" id="ARBA00022695"/>
    </source>
</evidence>
<dbReference type="GO" id="GO:0016888">
    <property type="term" value="F:DNA endonuclease activity, producing 5'-phosphomonoesters"/>
    <property type="evidence" value="ECO:0007669"/>
    <property type="project" value="InterPro"/>
</dbReference>
<dbReference type="GO" id="GO:0003677">
    <property type="term" value="F:DNA binding"/>
    <property type="evidence" value="ECO:0007669"/>
    <property type="project" value="UniProtKB-KW"/>
</dbReference>
<dbReference type="GO" id="GO:0046872">
    <property type="term" value="F:metal ion binding"/>
    <property type="evidence" value="ECO:0007669"/>
    <property type="project" value="UniProtKB-KW"/>
</dbReference>
<dbReference type="GO" id="GO:0004386">
    <property type="term" value="F:helicase activity"/>
    <property type="evidence" value="ECO:0007669"/>
    <property type="project" value="UniProtKB-KW"/>
</dbReference>
<feature type="binding site" evidence="21">
    <location>
        <position position="109"/>
    </location>
    <ligand>
        <name>a divalent metal cation</name>
        <dbReference type="ChEBI" id="CHEBI:60240"/>
    </ligand>
</feature>
<dbReference type="EMBL" id="LN848751">
    <property type="protein sequence ID" value="CRI68179.1"/>
    <property type="molecule type" value="Genomic_DNA"/>
</dbReference>
<evidence type="ECO:0000256" key="19">
    <source>
        <dbReference type="ARBA" id="ARBA00024923"/>
    </source>
</evidence>
<comment type="similarity">
    <text evidence="2 22">Belongs to the geminiviridae Rep protein family.</text>
</comment>
<keyword evidence="11 22" id="KW-0547">Nucleotide-binding</keyword>
<keyword evidence="16 22" id="KW-0190">Covalent protein-DNA linkage</keyword>
<evidence type="ECO:0000256" key="1">
    <source>
        <dbReference type="ARBA" id="ARBA00004147"/>
    </source>
</evidence>
<evidence type="ECO:0000256" key="18">
    <source>
        <dbReference type="ARBA" id="ARBA00023268"/>
    </source>
</evidence>
<dbReference type="Pfam" id="PF08283">
    <property type="entry name" value="Gemini_AL1_M"/>
    <property type="match status" value="1"/>
</dbReference>
<evidence type="ECO:0000313" key="24">
    <source>
        <dbReference type="EMBL" id="CRI68179.1"/>
    </source>
</evidence>